<evidence type="ECO:0000256" key="1">
    <source>
        <dbReference type="ARBA" id="ARBA00004496"/>
    </source>
</evidence>
<evidence type="ECO:0008006" key="8">
    <source>
        <dbReference type="Google" id="ProtNLM"/>
    </source>
</evidence>
<dbReference type="SUPFAM" id="SSF48371">
    <property type="entry name" value="ARM repeat"/>
    <property type="match status" value="1"/>
</dbReference>
<keyword evidence="5" id="KW-0653">Protein transport</keyword>
<comment type="subcellular location">
    <subcellularLocation>
        <location evidence="1">Cytoplasm</location>
    </subcellularLocation>
</comment>
<keyword evidence="4" id="KW-0677">Repeat</keyword>
<proteinExistence type="predicted"/>
<dbReference type="InterPro" id="IPR016024">
    <property type="entry name" value="ARM-type_fold"/>
</dbReference>
<organism evidence="6 7">
    <name type="scientific">Sphagnum troendelagicum</name>
    <dbReference type="NCBI Taxonomy" id="128251"/>
    <lineage>
        <taxon>Eukaryota</taxon>
        <taxon>Viridiplantae</taxon>
        <taxon>Streptophyta</taxon>
        <taxon>Embryophyta</taxon>
        <taxon>Bryophyta</taxon>
        <taxon>Sphagnophytina</taxon>
        <taxon>Sphagnopsida</taxon>
        <taxon>Sphagnales</taxon>
        <taxon>Sphagnaceae</taxon>
        <taxon>Sphagnum</taxon>
    </lineage>
</organism>
<keyword evidence="3" id="KW-0963">Cytoplasm</keyword>
<sequence length="685" mass="75630">MVMVEMEEVLVKLTDRMQIKRDHGVSLLQSLLDNAGNVQRQEVWSVGVEHVKKLISSEEWESRHGGFCAAKVLVLWDEEATFANELVPEALLHLQDPEPGVRLAVGECLYALGKKQDSALYLQCIKDCVLQCIEDGFDGERGMGDETGQNGEKSFQDKLDHVQHNSNHASTGGGLSDIHQRAKAGRYLETSVKALQRLLDGCGDSFSVHVTPQLWQLLLKALQHQNRFVRETGFLCISSLCQVSPLEVLKESGELISNGLTLGLSDNWSQVRFAASISTRTFMQRTQQFNPIFYPIILPAMCLNRYYGAEGLRLYSQDSWQMLMGSTGRDEVAKSVNNFLDYYVAHASAENRLVREAACHCIAELLVKIDPERINPLISQVLAALMGCFKDSSWAVRDAACSALGKAITGFAQEVRCFLPALFDLLFAHLADNVGSVRENSAFTLGSAMRSYQEEAIDKVILALEQLLPMAKHQVDKPCCCDGAKHRSPCSSTIHTKWHDPLSKLDSDFRTTSAIALVVASKGNGDDDQGFAREIEPWESSDGGIYLLRELSAVAPSKATKFLPVLVELAQSSGYVKYHNLMETLFRLLPSIAQNLGKRNFKPYLELFIDPLFQALTCGQRLSESASSYCISKLCTFIGPNIFKARLNSSQLAIMESSSFVVATISAPGTGTEMKESQSGEDAGM</sequence>
<evidence type="ECO:0000256" key="5">
    <source>
        <dbReference type="ARBA" id="ARBA00022927"/>
    </source>
</evidence>
<evidence type="ECO:0000313" key="6">
    <source>
        <dbReference type="EMBL" id="CAK9218713.1"/>
    </source>
</evidence>
<dbReference type="Proteomes" id="UP001497512">
    <property type="component" value="Chromosome 3"/>
</dbReference>
<dbReference type="Pfam" id="PF13513">
    <property type="entry name" value="HEAT_EZ"/>
    <property type="match status" value="1"/>
</dbReference>
<keyword evidence="2" id="KW-0813">Transport</keyword>
<evidence type="ECO:0000256" key="4">
    <source>
        <dbReference type="ARBA" id="ARBA00022737"/>
    </source>
</evidence>
<keyword evidence="7" id="KW-1185">Reference proteome</keyword>
<gene>
    <name evidence="6" type="ORF">CSSPTR1EN2_LOCUS14122</name>
</gene>
<evidence type="ECO:0000256" key="3">
    <source>
        <dbReference type="ARBA" id="ARBA00022490"/>
    </source>
</evidence>
<dbReference type="PANTHER" id="PTHR10527">
    <property type="entry name" value="IMPORTIN BETA"/>
    <property type="match status" value="1"/>
</dbReference>
<protein>
    <recommendedName>
        <fullName evidence="8">ARM repeat superfamily protein</fullName>
    </recommendedName>
</protein>
<dbReference type="EMBL" id="OZ019895">
    <property type="protein sequence ID" value="CAK9218713.1"/>
    <property type="molecule type" value="Genomic_DNA"/>
</dbReference>
<evidence type="ECO:0000313" key="7">
    <source>
        <dbReference type="Proteomes" id="UP001497512"/>
    </source>
</evidence>
<evidence type="ECO:0000256" key="2">
    <source>
        <dbReference type="ARBA" id="ARBA00022448"/>
    </source>
</evidence>
<accession>A0ABP0UCB7</accession>
<name>A0ABP0UCB7_9BRYO</name>
<dbReference type="InterPro" id="IPR011989">
    <property type="entry name" value="ARM-like"/>
</dbReference>
<dbReference type="Gene3D" id="1.25.10.10">
    <property type="entry name" value="Leucine-rich Repeat Variant"/>
    <property type="match status" value="3"/>
</dbReference>
<dbReference type="InterPro" id="IPR040122">
    <property type="entry name" value="Importin_beta"/>
</dbReference>
<reference evidence="6" key="1">
    <citation type="submission" date="2024-02" db="EMBL/GenBank/DDBJ databases">
        <authorList>
            <consortium name="ELIXIR-Norway"/>
            <consortium name="Elixir Norway"/>
        </authorList>
    </citation>
    <scope>NUCLEOTIDE SEQUENCE</scope>
</reference>